<dbReference type="InterPro" id="IPR001173">
    <property type="entry name" value="Glyco_trans_2-like"/>
</dbReference>
<dbReference type="AlphaFoldDB" id="A0A0M2UZX3"/>
<dbReference type="InterPro" id="IPR029044">
    <property type="entry name" value="Nucleotide-diphossugar_trans"/>
</dbReference>
<dbReference type="EMBL" id="LAQJ01000098">
    <property type="protein sequence ID" value="KKO20506.1"/>
    <property type="molecule type" value="Genomic_DNA"/>
</dbReference>
<gene>
    <name evidence="5" type="ORF">BROFUL_00773</name>
</gene>
<accession>A0A0M2UZX3</accession>
<evidence type="ECO:0000256" key="3">
    <source>
        <dbReference type="ARBA" id="ARBA00022679"/>
    </source>
</evidence>
<evidence type="ECO:0000313" key="6">
    <source>
        <dbReference type="Proteomes" id="UP000034954"/>
    </source>
</evidence>
<feature type="domain" description="Glycosyltransferase 2-like" evidence="4">
    <location>
        <begin position="107"/>
        <end position="248"/>
    </location>
</feature>
<dbReference type="Pfam" id="PF00535">
    <property type="entry name" value="Glycos_transf_2"/>
    <property type="match status" value="1"/>
</dbReference>
<dbReference type="Proteomes" id="UP000034954">
    <property type="component" value="Unassembled WGS sequence"/>
</dbReference>
<keyword evidence="2" id="KW-0328">Glycosyltransferase</keyword>
<dbReference type="SUPFAM" id="SSF53448">
    <property type="entry name" value="Nucleotide-diphospho-sugar transferases"/>
    <property type="match status" value="1"/>
</dbReference>
<comment type="similarity">
    <text evidence="1">Belongs to the glycosyltransferase 2 family.</text>
</comment>
<name>A0A0M2UZX3_9BACT</name>
<dbReference type="PANTHER" id="PTHR43179:SF12">
    <property type="entry name" value="GALACTOFURANOSYLTRANSFERASE GLFT2"/>
    <property type="match status" value="1"/>
</dbReference>
<organism evidence="5 6">
    <name type="scientific">Candidatus Brocadia fulgida</name>
    <dbReference type="NCBI Taxonomy" id="380242"/>
    <lineage>
        <taxon>Bacteria</taxon>
        <taxon>Pseudomonadati</taxon>
        <taxon>Planctomycetota</taxon>
        <taxon>Candidatus Brocadiia</taxon>
        <taxon>Candidatus Brocadiales</taxon>
        <taxon>Candidatus Brocadiaceae</taxon>
        <taxon>Candidatus Brocadia</taxon>
    </lineage>
</organism>
<protein>
    <submittedName>
        <fullName evidence="5">Glycosyltransferase</fullName>
    </submittedName>
</protein>
<dbReference type="GO" id="GO:0016757">
    <property type="term" value="F:glycosyltransferase activity"/>
    <property type="evidence" value="ECO:0007669"/>
    <property type="project" value="UniProtKB-KW"/>
</dbReference>
<comment type="caution">
    <text evidence="5">The sequence shown here is derived from an EMBL/GenBank/DDBJ whole genome shotgun (WGS) entry which is preliminary data.</text>
</comment>
<reference evidence="5 6" key="1">
    <citation type="journal article" date="2013" name="BMC Microbiol.">
        <title>Identification of the type II cytochrome c maturation pathway in anammox bacteria by comparative genomics.</title>
        <authorList>
            <person name="Ferousi C."/>
            <person name="Speth D.R."/>
            <person name="Reimann J."/>
            <person name="Op den Camp H.J."/>
            <person name="Allen J.W."/>
            <person name="Keltjens J.T."/>
            <person name="Jetten M.S."/>
        </authorList>
    </citation>
    <scope>NUCLEOTIDE SEQUENCE [LARGE SCALE GENOMIC DNA]</scope>
    <source>
        <strain evidence="5">RU1</strain>
    </source>
</reference>
<dbReference type="PANTHER" id="PTHR43179">
    <property type="entry name" value="RHAMNOSYLTRANSFERASE WBBL"/>
    <property type="match status" value="1"/>
</dbReference>
<proteinExistence type="inferred from homology"/>
<dbReference type="PATRIC" id="fig|380242.3.peg.979"/>
<evidence type="ECO:0000256" key="1">
    <source>
        <dbReference type="ARBA" id="ARBA00006739"/>
    </source>
</evidence>
<dbReference type="Gene3D" id="3.90.550.10">
    <property type="entry name" value="Spore Coat Polysaccharide Biosynthesis Protein SpsA, Chain A"/>
    <property type="match status" value="1"/>
</dbReference>
<sequence length="441" mass="50063">MFKPIKLIDIELSRPLVTIEGLYGYELLQALVRLHNTPIGFIKVPVINGRCTPTDLRRAIQKQKTIDNAHHFFSDDLSASAITENLRINDLLKVPPPVYPGPQPLVTVAVCTRDRTEDLRQCLDSLNDLDYPALDILVIDNAPRNDDTEQLARTTFPGIRYVLEPRPGLDWARNRAITEARGEIIAYTDDDVVVDPGWVKALVETFNQNDSVMAVTGLVVPYELETEAQILFERHGGFGRGFVYKEYRAKKKNGKVKALHHSSVGRFGTGANMAFRSSLFHKIGYFDPALDVGTVTNGGGDLEMFFRVLKEGYTLCYEPRALVRHKHRRNYHQLREQLTNWGTGFISYFMRSALAYPDERFAFFRVWLWWLMRKIRLLLISFTGSSRFSPDLLLAEICGSFLLGRYPKARRTAAKIAQIFGSATQVVSPKEACVTKDDSRT</sequence>
<evidence type="ECO:0000256" key="2">
    <source>
        <dbReference type="ARBA" id="ARBA00022676"/>
    </source>
</evidence>
<evidence type="ECO:0000259" key="4">
    <source>
        <dbReference type="Pfam" id="PF00535"/>
    </source>
</evidence>
<keyword evidence="3" id="KW-0808">Transferase</keyword>
<evidence type="ECO:0000313" key="5">
    <source>
        <dbReference type="EMBL" id="KKO20506.1"/>
    </source>
</evidence>
<keyword evidence="6" id="KW-1185">Reference proteome</keyword>